<keyword evidence="1" id="KW-0472">Membrane</keyword>
<gene>
    <name evidence="2" type="ORF">UO65_1772</name>
</gene>
<keyword evidence="1" id="KW-0812">Transmembrane</keyword>
<dbReference type="PATRIC" id="fig|909613.9.peg.1783"/>
<evidence type="ECO:0000313" key="3">
    <source>
        <dbReference type="Proteomes" id="UP000019277"/>
    </source>
</evidence>
<keyword evidence="3" id="KW-1185">Reference proteome</keyword>
<dbReference type="eggNOG" id="ENOG5032RNK">
    <property type="taxonomic scope" value="Bacteria"/>
</dbReference>
<dbReference type="RefSeq" id="WP_035280430.1">
    <property type="nucleotide sequence ID" value="NZ_AYXG01000066.1"/>
</dbReference>
<reference evidence="2 3" key="1">
    <citation type="journal article" date="2014" name="Genome Announc.">
        <title>Draft Genome Sequence of the Antitrypanosomally Active Sponge-Associated Bacterium Actinokineospora sp. Strain EG49.</title>
        <authorList>
            <person name="Harjes J."/>
            <person name="Ryu T."/>
            <person name="Abdelmohsen U.R."/>
            <person name="Moitinho-Silva L."/>
            <person name="Horn H."/>
            <person name="Ravasi T."/>
            <person name="Hentschel U."/>
        </authorList>
    </citation>
    <scope>NUCLEOTIDE SEQUENCE [LARGE SCALE GENOMIC DNA]</scope>
    <source>
        <strain evidence="2 3">EG49</strain>
    </source>
</reference>
<name>W7IPV8_9PSEU</name>
<dbReference type="OrthoDB" id="5194333at2"/>
<organism evidence="2 3">
    <name type="scientific">Actinokineospora spheciospongiae</name>
    <dbReference type="NCBI Taxonomy" id="909613"/>
    <lineage>
        <taxon>Bacteria</taxon>
        <taxon>Bacillati</taxon>
        <taxon>Actinomycetota</taxon>
        <taxon>Actinomycetes</taxon>
        <taxon>Pseudonocardiales</taxon>
        <taxon>Pseudonocardiaceae</taxon>
        <taxon>Actinokineospora</taxon>
    </lineage>
</organism>
<keyword evidence="1" id="KW-1133">Transmembrane helix</keyword>
<evidence type="ECO:0000256" key="1">
    <source>
        <dbReference type="SAM" id="Phobius"/>
    </source>
</evidence>
<comment type="caution">
    <text evidence="2">The sequence shown here is derived from an EMBL/GenBank/DDBJ whole genome shotgun (WGS) entry which is preliminary data.</text>
</comment>
<dbReference type="EMBL" id="AYXG01000066">
    <property type="protein sequence ID" value="EWC62910.1"/>
    <property type="molecule type" value="Genomic_DNA"/>
</dbReference>
<sequence length="116" mass="12840">MTQQRRVAVTSPQTRLAHARRRAHTAWRPSALDPADAERALRVFAAQRRRAAVAVAALGALVFGLPVLLGALPVLAEVRLLGIPVAWPALVLVPFPAMVWLARWHLRHAERVEDRP</sequence>
<evidence type="ECO:0000313" key="2">
    <source>
        <dbReference type="EMBL" id="EWC62910.1"/>
    </source>
</evidence>
<dbReference type="Proteomes" id="UP000019277">
    <property type="component" value="Unassembled WGS sequence"/>
</dbReference>
<dbReference type="AlphaFoldDB" id="W7IPV8"/>
<dbReference type="STRING" id="909613.UO65_1772"/>
<accession>W7IPV8</accession>
<feature type="transmembrane region" description="Helical" evidence="1">
    <location>
        <begin position="81"/>
        <end position="102"/>
    </location>
</feature>
<protein>
    <submittedName>
        <fullName evidence="2">Uncharacterized protein</fullName>
    </submittedName>
</protein>
<feature type="transmembrane region" description="Helical" evidence="1">
    <location>
        <begin position="51"/>
        <end position="75"/>
    </location>
</feature>
<proteinExistence type="predicted"/>